<gene>
    <name evidence="3" type="ORF">PPROV_000172300</name>
</gene>
<reference evidence="3" key="1">
    <citation type="submission" date="2020-10" db="EMBL/GenBank/DDBJ databases">
        <title>Unveiling of a novel bifunctional photoreceptor, Dualchrome1, isolated from a cosmopolitan green alga.</title>
        <authorList>
            <person name="Suzuki S."/>
            <person name="Kawachi M."/>
        </authorList>
    </citation>
    <scope>NUCLEOTIDE SEQUENCE</scope>
    <source>
        <strain evidence="3">NIES 2893</strain>
    </source>
</reference>
<feature type="region of interest" description="Disordered" evidence="1">
    <location>
        <begin position="52"/>
        <end position="116"/>
    </location>
</feature>
<feature type="compositionally biased region" description="Polar residues" evidence="1">
    <location>
        <begin position="68"/>
        <end position="80"/>
    </location>
</feature>
<dbReference type="Proteomes" id="UP000660262">
    <property type="component" value="Unassembled WGS sequence"/>
</dbReference>
<evidence type="ECO:0000256" key="2">
    <source>
        <dbReference type="SAM" id="Phobius"/>
    </source>
</evidence>
<feature type="transmembrane region" description="Helical" evidence="2">
    <location>
        <begin position="169"/>
        <end position="191"/>
    </location>
</feature>
<evidence type="ECO:0000313" key="3">
    <source>
        <dbReference type="EMBL" id="GHP02968.1"/>
    </source>
</evidence>
<evidence type="ECO:0000256" key="1">
    <source>
        <dbReference type="SAM" id="MobiDB-lite"/>
    </source>
</evidence>
<feature type="compositionally biased region" description="Pro residues" evidence="1">
    <location>
        <begin position="99"/>
        <end position="110"/>
    </location>
</feature>
<protein>
    <submittedName>
        <fullName evidence="3">Uncharacterized protein</fullName>
    </submittedName>
</protein>
<feature type="region of interest" description="Disordered" evidence="1">
    <location>
        <begin position="302"/>
        <end position="322"/>
    </location>
</feature>
<keyword evidence="2" id="KW-0812">Transmembrane</keyword>
<feature type="transmembrane region" description="Helical" evidence="2">
    <location>
        <begin position="198"/>
        <end position="217"/>
    </location>
</feature>
<dbReference type="AlphaFoldDB" id="A0A830H8F8"/>
<sequence length="352" mass="37216">MSRVFVSVMSSSHLVSSSSKGIKSSFRPLWRREEAQRQRPFVKVKDRRAARDGPWACSCSSPASATSVNITHDSASSSPSKKILKAPTSKLGRRRRKANPPPRPTTPPPSQAKNDASTSAGLLVATPVVLTALVTPAPAHAKTASETVKAVVDAVDINSLLAMTGPTDFVGYLLTHPAPALAFSVLLYFGIPALTRIAVKYVVVPAVVLGTIVLVLADPSASGDFVSNVTSWCFDHPRVLSISALVVAGLAISPYIIAAAVLAAIVAFLSGVAPLFDGGDDAKLPLPLELVLPQQAKQEAKQAARTVRQAEDKVASVRGKAKERIDRIEEGVRTKVPQKSSWVPSTVPDESL</sequence>
<keyword evidence="2" id="KW-1133">Transmembrane helix</keyword>
<name>A0A830H8F8_9CHLO</name>
<feature type="compositionally biased region" description="Low complexity" evidence="1">
    <location>
        <begin position="56"/>
        <end position="67"/>
    </location>
</feature>
<evidence type="ECO:0000313" key="4">
    <source>
        <dbReference type="Proteomes" id="UP000660262"/>
    </source>
</evidence>
<proteinExistence type="predicted"/>
<comment type="caution">
    <text evidence="3">The sequence shown here is derived from an EMBL/GenBank/DDBJ whole genome shotgun (WGS) entry which is preliminary data.</text>
</comment>
<keyword evidence="2" id="KW-0472">Membrane</keyword>
<accession>A0A830H8F8</accession>
<feature type="transmembrane region" description="Helical" evidence="2">
    <location>
        <begin position="242"/>
        <end position="269"/>
    </location>
</feature>
<keyword evidence="4" id="KW-1185">Reference proteome</keyword>
<organism evidence="3 4">
    <name type="scientific">Pycnococcus provasolii</name>
    <dbReference type="NCBI Taxonomy" id="41880"/>
    <lineage>
        <taxon>Eukaryota</taxon>
        <taxon>Viridiplantae</taxon>
        <taxon>Chlorophyta</taxon>
        <taxon>Pseudoscourfieldiophyceae</taxon>
        <taxon>Pseudoscourfieldiales</taxon>
        <taxon>Pycnococcaceae</taxon>
        <taxon>Pycnococcus</taxon>
    </lineage>
</organism>
<dbReference type="EMBL" id="BNJQ01000004">
    <property type="protein sequence ID" value="GHP02968.1"/>
    <property type="molecule type" value="Genomic_DNA"/>
</dbReference>